<feature type="chain" id="PRO_5042504667" description="MARVEL domain-containing protein" evidence="2">
    <location>
        <begin position="18"/>
        <end position="125"/>
    </location>
</feature>
<feature type="transmembrane region" description="Helical" evidence="1">
    <location>
        <begin position="31"/>
        <end position="51"/>
    </location>
</feature>
<dbReference type="EMBL" id="JAHMHQ010000010">
    <property type="protein sequence ID" value="KAK1636444.1"/>
    <property type="molecule type" value="Genomic_DNA"/>
</dbReference>
<keyword evidence="4" id="KW-1185">Reference proteome</keyword>
<keyword evidence="1" id="KW-1133">Transmembrane helix</keyword>
<protein>
    <recommendedName>
        <fullName evidence="5">MARVEL domain-containing protein</fullName>
    </recommendedName>
</protein>
<sequence>MFLFALVLSFSSWVILATLGSEHCTLESDELFIAYGVSAIVAFLVSYRIIIVHWPQGMENTSGVMTASMLGYGIAVAHSFVTGPWHNSFFRHSYQFSGICIGFLIEWATGWCGSLASTLAERFRK</sequence>
<keyword evidence="1" id="KW-0472">Membrane</keyword>
<keyword evidence="1" id="KW-0812">Transmembrane</keyword>
<evidence type="ECO:0000256" key="2">
    <source>
        <dbReference type="SAM" id="SignalP"/>
    </source>
</evidence>
<evidence type="ECO:0000313" key="4">
    <source>
        <dbReference type="Proteomes" id="UP001243989"/>
    </source>
</evidence>
<gene>
    <name evidence="3" type="ORF">BDP81DRAFT_427623</name>
</gene>
<feature type="transmembrane region" description="Helical" evidence="1">
    <location>
        <begin position="63"/>
        <end position="81"/>
    </location>
</feature>
<evidence type="ECO:0000313" key="3">
    <source>
        <dbReference type="EMBL" id="KAK1636444.1"/>
    </source>
</evidence>
<evidence type="ECO:0000256" key="1">
    <source>
        <dbReference type="SAM" id="Phobius"/>
    </source>
</evidence>
<accession>A0AAJ0EEX1</accession>
<keyword evidence="2" id="KW-0732">Signal</keyword>
<name>A0AAJ0EEX1_9PEZI</name>
<feature type="signal peptide" evidence="2">
    <location>
        <begin position="1"/>
        <end position="17"/>
    </location>
</feature>
<reference evidence="3" key="1">
    <citation type="submission" date="2021-06" db="EMBL/GenBank/DDBJ databases">
        <title>Comparative genomics, transcriptomics and evolutionary studies reveal genomic signatures of adaptation to plant cell wall in hemibiotrophic fungi.</title>
        <authorList>
            <consortium name="DOE Joint Genome Institute"/>
            <person name="Baroncelli R."/>
            <person name="Diaz J.F."/>
            <person name="Benocci T."/>
            <person name="Peng M."/>
            <person name="Battaglia E."/>
            <person name="Haridas S."/>
            <person name="Andreopoulos W."/>
            <person name="Labutti K."/>
            <person name="Pangilinan J."/>
            <person name="Floch G.L."/>
            <person name="Makela M.R."/>
            <person name="Henrissat B."/>
            <person name="Grigoriev I.V."/>
            <person name="Crouch J.A."/>
            <person name="De Vries R.P."/>
            <person name="Sukno S.A."/>
            <person name="Thon M.R."/>
        </authorList>
    </citation>
    <scope>NUCLEOTIDE SEQUENCE</scope>
    <source>
        <strain evidence="3">CBS 102054</strain>
    </source>
</reference>
<dbReference type="RefSeq" id="XP_060445051.1">
    <property type="nucleotide sequence ID" value="XM_060590361.1"/>
</dbReference>
<comment type="caution">
    <text evidence="3">The sequence shown here is derived from an EMBL/GenBank/DDBJ whole genome shotgun (WGS) entry which is preliminary data.</text>
</comment>
<organism evidence="3 4">
    <name type="scientific">Colletotrichum phormii</name>
    <dbReference type="NCBI Taxonomy" id="359342"/>
    <lineage>
        <taxon>Eukaryota</taxon>
        <taxon>Fungi</taxon>
        <taxon>Dikarya</taxon>
        <taxon>Ascomycota</taxon>
        <taxon>Pezizomycotina</taxon>
        <taxon>Sordariomycetes</taxon>
        <taxon>Hypocreomycetidae</taxon>
        <taxon>Glomerellales</taxon>
        <taxon>Glomerellaceae</taxon>
        <taxon>Colletotrichum</taxon>
        <taxon>Colletotrichum acutatum species complex</taxon>
    </lineage>
</organism>
<dbReference type="GeneID" id="85475223"/>
<evidence type="ECO:0008006" key="5">
    <source>
        <dbReference type="Google" id="ProtNLM"/>
    </source>
</evidence>
<dbReference type="Proteomes" id="UP001243989">
    <property type="component" value="Unassembled WGS sequence"/>
</dbReference>
<dbReference type="AlphaFoldDB" id="A0AAJ0EEX1"/>
<feature type="transmembrane region" description="Helical" evidence="1">
    <location>
        <begin position="93"/>
        <end position="116"/>
    </location>
</feature>
<proteinExistence type="predicted"/>